<dbReference type="GO" id="GO:0016787">
    <property type="term" value="F:hydrolase activity"/>
    <property type="evidence" value="ECO:0007669"/>
    <property type="project" value="UniProtKB-UniRule"/>
</dbReference>
<evidence type="ECO:0000256" key="12">
    <source>
        <dbReference type="PROSITE-ProRule" id="PRU00560"/>
    </source>
</evidence>
<dbReference type="InterPro" id="IPR000212">
    <property type="entry name" value="DNA_helicase_UvrD/REP"/>
</dbReference>
<evidence type="ECO:0000313" key="15">
    <source>
        <dbReference type="EMBL" id="HHO74756.1"/>
    </source>
</evidence>
<dbReference type="GO" id="GO:0033202">
    <property type="term" value="C:DNA helicase complex"/>
    <property type="evidence" value="ECO:0007669"/>
    <property type="project" value="TreeGrafter"/>
</dbReference>
<comment type="similarity">
    <text evidence="1">Belongs to the helicase family. UvrD subfamily.</text>
</comment>
<gene>
    <name evidence="15" type="ORF">ENN04_09055</name>
</gene>
<dbReference type="InterPro" id="IPR014016">
    <property type="entry name" value="UvrD-like_ATP-bd"/>
</dbReference>
<keyword evidence="4 12" id="KW-0347">Helicase</keyword>
<dbReference type="PROSITE" id="PS51217">
    <property type="entry name" value="UVRD_HELICASE_CTER"/>
    <property type="match status" value="1"/>
</dbReference>
<dbReference type="PROSITE" id="PS51198">
    <property type="entry name" value="UVRD_HELICASE_ATP_BIND"/>
    <property type="match status" value="1"/>
</dbReference>
<dbReference type="GO" id="GO:0043138">
    <property type="term" value="F:3'-5' DNA helicase activity"/>
    <property type="evidence" value="ECO:0007669"/>
    <property type="project" value="UniProtKB-EC"/>
</dbReference>
<dbReference type="EMBL" id="DSAC01000113">
    <property type="protein sequence ID" value="HHO74756.1"/>
    <property type="molecule type" value="Genomic_DNA"/>
</dbReference>
<dbReference type="CDD" id="cd17932">
    <property type="entry name" value="DEXQc_UvrD"/>
    <property type="match status" value="1"/>
</dbReference>
<dbReference type="PANTHER" id="PTHR11070">
    <property type="entry name" value="UVRD / RECB / PCRA DNA HELICASE FAMILY MEMBER"/>
    <property type="match status" value="1"/>
</dbReference>
<evidence type="ECO:0000256" key="1">
    <source>
        <dbReference type="ARBA" id="ARBA00009922"/>
    </source>
</evidence>
<evidence type="ECO:0000256" key="10">
    <source>
        <dbReference type="ARBA" id="ARBA00034923"/>
    </source>
</evidence>
<dbReference type="PANTHER" id="PTHR11070:SF2">
    <property type="entry name" value="ATP-DEPENDENT DNA HELICASE SRS2"/>
    <property type="match status" value="1"/>
</dbReference>
<dbReference type="EC" id="5.6.2.4" evidence="9"/>
<protein>
    <recommendedName>
        <fullName evidence="9">DNA 3'-5' helicase</fullName>
        <ecNumber evidence="9">5.6.2.4</ecNumber>
    </recommendedName>
    <alternativeName>
        <fullName evidence="10">DNA 3'-5' helicase II</fullName>
    </alternativeName>
</protein>
<dbReference type="Pfam" id="PF13361">
    <property type="entry name" value="UvrD_C"/>
    <property type="match status" value="1"/>
</dbReference>
<evidence type="ECO:0000256" key="6">
    <source>
        <dbReference type="ARBA" id="ARBA00023125"/>
    </source>
</evidence>
<comment type="caution">
    <text evidence="15">The sequence shown here is derived from an EMBL/GenBank/DDBJ whole genome shotgun (WGS) entry which is preliminary data.</text>
</comment>
<keyword evidence="2 12" id="KW-0547">Nucleotide-binding</keyword>
<comment type="catalytic activity">
    <reaction evidence="8">
        <text>Couples ATP hydrolysis with the unwinding of duplex DNA by translocating in the 3'-5' direction.</text>
        <dbReference type="EC" id="5.6.2.4"/>
    </reaction>
</comment>
<reference evidence="15" key="1">
    <citation type="journal article" date="2020" name="mSystems">
        <title>Genome- and Community-Level Interaction Insights into Carbon Utilization and Element Cycling Functions of Hydrothermarchaeota in Hydrothermal Sediment.</title>
        <authorList>
            <person name="Zhou Z."/>
            <person name="Liu Y."/>
            <person name="Xu W."/>
            <person name="Pan J."/>
            <person name="Luo Z.H."/>
            <person name="Li M."/>
        </authorList>
    </citation>
    <scope>NUCLEOTIDE SEQUENCE [LARGE SCALE GENOMIC DNA]</scope>
    <source>
        <strain evidence="15">SpSt-114</strain>
    </source>
</reference>
<dbReference type="InterPro" id="IPR027417">
    <property type="entry name" value="P-loop_NTPase"/>
</dbReference>
<evidence type="ECO:0000256" key="7">
    <source>
        <dbReference type="ARBA" id="ARBA00023235"/>
    </source>
</evidence>
<evidence type="ECO:0000256" key="9">
    <source>
        <dbReference type="ARBA" id="ARBA00034808"/>
    </source>
</evidence>
<dbReference type="Gene3D" id="1.10.486.10">
    <property type="entry name" value="PCRA, domain 4"/>
    <property type="match status" value="1"/>
</dbReference>
<dbReference type="AlphaFoldDB" id="A0A7C5X4T3"/>
<keyword evidence="6" id="KW-0238">DNA-binding</keyword>
<dbReference type="SUPFAM" id="SSF52540">
    <property type="entry name" value="P-loop containing nucleoside triphosphate hydrolases"/>
    <property type="match status" value="1"/>
</dbReference>
<evidence type="ECO:0000259" key="13">
    <source>
        <dbReference type="PROSITE" id="PS51198"/>
    </source>
</evidence>
<dbReference type="GO" id="GO:0005829">
    <property type="term" value="C:cytosol"/>
    <property type="evidence" value="ECO:0007669"/>
    <property type="project" value="TreeGrafter"/>
</dbReference>
<evidence type="ECO:0000256" key="8">
    <source>
        <dbReference type="ARBA" id="ARBA00034617"/>
    </source>
</evidence>
<sequence length="657" mass="76517">MDKLNPSQERVVRHFGSPIMVIAGAGSGKTKTLAHKVEYLLKELSLSPDRILALTFTNKAAKEIAERIEKVTGMRLKWVGTFHSVALSLLREYASFIDLPKNFSILDEEEKNKFIKELFRKKGIDAKRIEDFKAYISKRREDLKPPSDPLLEGLFEEYIYLLRENALLDFSDLMWELLRLCKVKDLRDRFDYILVDEFQDTNTVQYEIVKRLSRENICVVGDPNQCIYEWRYARPDNMLRFKEDFNPEVVKLEYNYRSKKFIIEVANCVLSASLAEWKELIPRLIAVRDGEEKPVVRRFSKPEEEARWVAEEIKRLSSQYPLSQIAVLFRVSHLMDSYERALFSAGIPYKVVGAVRFFERAEVKDALSFLRLLVNRSDRASFVRALEVSAEGVGKGTINFIERFFSGDWLKATTLALKELPPVRAKVLYNLLSKLSRLSRSLDNYAQAFEEFLHQIDFFEGLKERYPKDWMEREENVRELLRYLREKAIEGYSLEEVLQEVSLLQEDEEKGQGVRLMTIHASKGLEFSVVFIPRLEEGILPHEKSLEDQRELEEERRLFYVAITRAKDLLYMSYVKDKESAPSRFLSDIDKRFLDLSAFKKATSLPELAPRIKLRAGERVRHRVFGEGVVVRVDGDKAVVNFGGTQKSIYITFLEKV</sequence>
<evidence type="ECO:0000256" key="3">
    <source>
        <dbReference type="ARBA" id="ARBA00022801"/>
    </source>
</evidence>
<dbReference type="CDD" id="cd18807">
    <property type="entry name" value="SF1_C_UvrD"/>
    <property type="match status" value="1"/>
</dbReference>
<keyword evidence="7" id="KW-0413">Isomerase</keyword>
<dbReference type="InterPro" id="IPR013986">
    <property type="entry name" value="DExx_box_DNA_helicase_dom_sf"/>
</dbReference>
<evidence type="ECO:0000256" key="2">
    <source>
        <dbReference type="ARBA" id="ARBA00022741"/>
    </source>
</evidence>
<evidence type="ECO:0000256" key="4">
    <source>
        <dbReference type="ARBA" id="ARBA00022806"/>
    </source>
</evidence>
<feature type="binding site" evidence="12">
    <location>
        <begin position="23"/>
        <end position="30"/>
    </location>
    <ligand>
        <name>ATP</name>
        <dbReference type="ChEBI" id="CHEBI:30616"/>
    </ligand>
</feature>
<feature type="domain" description="UvrD-like helicase C-terminal" evidence="14">
    <location>
        <begin position="260"/>
        <end position="524"/>
    </location>
</feature>
<dbReference type="Gene3D" id="3.40.50.300">
    <property type="entry name" value="P-loop containing nucleotide triphosphate hydrolases"/>
    <property type="match status" value="2"/>
</dbReference>
<dbReference type="GO" id="GO:0005524">
    <property type="term" value="F:ATP binding"/>
    <property type="evidence" value="ECO:0007669"/>
    <property type="project" value="UniProtKB-UniRule"/>
</dbReference>
<dbReference type="GO" id="GO:0000725">
    <property type="term" value="P:recombinational repair"/>
    <property type="evidence" value="ECO:0007669"/>
    <property type="project" value="TreeGrafter"/>
</dbReference>
<dbReference type="InterPro" id="IPR014017">
    <property type="entry name" value="DNA_helicase_UvrD-like_C"/>
</dbReference>
<evidence type="ECO:0000256" key="5">
    <source>
        <dbReference type="ARBA" id="ARBA00022840"/>
    </source>
</evidence>
<proteinExistence type="inferred from homology"/>
<dbReference type="Pfam" id="PF00580">
    <property type="entry name" value="UvrD-helicase"/>
    <property type="match status" value="1"/>
</dbReference>
<name>A0A7C5X4T3_9AQUI</name>
<keyword evidence="5 12" id="KW-0067">ATP-binding</keyword>
<dbReference type="GO" id="GO:0003677">
    <property type="term" value="F:DNA binding"/>
    <property type="evidence" value="ECO:0007669"/>
    <property type="project" value="UniProtKB-KW"/>
</dbReference>
<keyword evidence="3 12" id="KW-0378">Hydrolase</keyword>
<evidence type="ECO:0000256" key="11">
    <source>
        <dbReference type="ARBA" id="ARBA00048988"/>
    </source>
</evidence>
<organism evidence="15">
    <name type="scientific">Thermocrinis ruber</name>
    <dbReference type="NCBI Taxonomy" id="75906"/>
    <lineage>
        <taxon>Bacteria</taxon>
        <taxon>Pseudomonadati</taxon>
        <taxon>Aquificota</taxon>
        <taxon>Aquificia</taxon>
        <taxon>Aquificales</taxon>
        <taxon>Aquificaceae</taxon>
        <taxon>Thermocrinis</taxon>
    </lineage>
</organism>
<accession>A0A7C5X4T3</accession>
<comment type="catalytic activity">
    <reaction evidence="11">
        <text>ATP + H2O = ADP + phosphate + H(+)</text>
        <dbReference type="Rhea" id="RHEA:13065"/>
        <dbReference type="ChEBI" id="CHEBI:15377"/>
        <dbReference type="ChEBI" id="CHEBI:15378"/>
        <dbReference type="ChEBI" id="CHEBI:30616"/>
        <dbReference type="ChEBI" id="CHEBI:43474"/>
        <dbReference type="ChEBI" id="CHEBI:456216"/>
        <dbReference type="EC" id="5.6.2.4"/>
    </reaction>
</comment>
<dbReference type="Gene3D" id="1.10.10.160">
    <property type="match status" value="1"/>
</dbReference>
<evidence type="ECO:0000259" key="14">
    <source>
        <dbReference type="PROSITE" id="PS51217"/>
    </source>
</evidence>
<feature type="domain" description="UvrD-like helicase ATP-binding" evidence="13">
    <location>
        <begin position="2"/>
        <end position="259"/>
    </location>
</feature>